<name>A0A0F9BXU4_9ZZZZ</name>
<protein>
    <submittedName>
        <fullName evidence="1">Uncharacterized protein</fullName>
    </submittedName>
</protein>
<reference evidence="1" key="1">
    <citation type="journal article" date="2015" name="Nature">
        <title>Complex archaea that bridge the gap between prokaryotes and eukaryotes.</title>
        <authorList>
            <person name="Spang A."/>
            <person name="Saw J.H."/>
            <person name="Jorgensen S.L."/>
            <person name="Zaremba-Niedzwiedzka K."/>
            <person name="Martijn J."/>
            <person name="Lind A.E."/>
            <person name="van Eijk R."/>
            <person name="Schleper C."/>
            <person name="Guy L."/>
            <person name="Ettema T.J."/>
        </authorList>
    </citation>
    <scope>NUCLEOTIDE SEQUENCE</scope>
</reference>
<dbReference type="InterPro" id="IPR054207">
    <property type="entry name" value="DUF6913"/>
</dbReference>
<gene>
    <name evidence="1" type="ORF">LCGC14_2472510</name>
</gene>
<sequence>NKRIHNFTTAGTAGLIFNCHNEDEFKVVNEFRQFLESESIITDVIGYVSEKQVPDHYLLRKGYNFFCQKDLTWYYIPNVAFTNEFIKKNYDILFDLSLRELLPLNYIVSLSPAAYKIGRYREVNQYDLMIDIKDNKSVSYLIDQIKHYLSILHTKSQA</sequence>
<evidence type="ECO:0000313" key="1">
    <source>
        <dbReference type="EMBL" id="KKL18737.1"/>
    </source>
</evidence>
<accession>A0A0F9BXU4</accession>
<dbReference type="Pfam" id="PF21857">
    <property type="entry name" value="DUF6913"/>
    <property type="match status" value="1"/>
</dbReference>
<feature type="non-terminal residue" evidence="1">
    <location>
        <position position="1"/>
    </location>
</feature>
<comment type="caution">
    <text evidence="1">The sequence shown here is derived from an EMBL/GenBank/DDBJ whole genome shotgun (WGS) entry which is preliminary data.</text>
</comment>
<organism evidence="1">
    <name type="scientific">marine sediment metagenome</name>
    <dbReference type="NCBI Taxonomy" id="412755"/>
    <lineage>
        <taxon>unclassified sequences</taxon>
        <taxon>metagenomes</taxon>
        <taxon>ecological metagenomes</taxon>
    </lineage>
</organism>
<dbReference type="AlphaFoldDB" id="A0A0F9BXU4"/>
<proteinExistence type="predicted"/>
<dbReference type="EMBL" id="LAZR01038756">
    <property type="protein sequence ID" value="KKL18737.1"/>
    <property type="molecule type" value="Genomic_DNA"/>
</dbReference>